<proteinExistence type="predicted"/>
<dbReference type="Proteomes" id="UP000791080">
    <property type="component" value="Unassembled WGS sequence"/>
</dbReference>
<gene>
    <name evidence="1" type="ORF">G443_004566</name>
</gene>
<organism evidence="1 2">
    <name type="scientific">Actinoalloteichus caeruleus DSM 43889</name>
    <dbReference type="NCBI Taxonomy" id="1120930"/>
    <lineage>
        <taxon>Bacteria</taxon>
        <taxon>Bacillati</taxon>
        <taxon>Actinomycetota</taxon>
        <taxon>Actinomycetes</taxon>
        <taxon>Pseudonocardiales</taxon>
        <taxon>Pseudonocardiaceae</taxon>
        <taxon>Actinoalloteichus</taxon>
        <taxon>Actinoalloteichus cyanogriseus</taxon>
    </lineage>
</organism>
<reference evidence="1 2" key="1">
    <citation type="submission" date="2022-06" db="EMBL/GenBank/DDBJ databases">
        <title>Genomic Encyclopedia of Type Strains, Phase I: the one thousand microbial genomes (KMG-I) project.</title>
        <authorList>
            <person name="Kyrpides N."/>
        </authorList>
    </citation>
    <scope>NUCLEOTIDE SEQUENCE [LARGE SCALE GENOMIC DNA]</scope>
    <source>
        <strain evidence="1 2">DSM 43889</strain>
    </source>
</reference>
<accession>A0ABT1JP48</accession>
<protein>
    <recommendedName>
        <fullName evidence="3">ESX-1 secretion-associated protein</fullName>
    </recommendedName>
</protein>
<sequence length="102" mass="10594">MSGFEVAEEELAAVGDSLSTLSEDLDAVCRSWKSGTGGGGGAFTTSDCAEAFDDLARNLAGTLLGHSERVGELGEGVRRSSETYTDIDDERARAFDGKGVSV</sequence>
<dbReference type="RefSeq" id="WP_026419870.1">
    <property type="nucleotide sequence ID" value="NZ_AUBJ02000001.1"/>
</dbReference>
<comment type="caution">
    <text evidence="1">The sequence shown here is derived from an EMBL/GenBank/DDBJ whole genome shotgun (WGS) entry which is preliminary data.</text>
</comment>
<evidence type="ECO:0000313" key="2">
    <source>
        <dbReference type="Proteomes" id="UP000791080"/>
    </source>
</evidence>
<evidence type="ECO:0000313" key="1">
    <source>
        <dbReference type="EMBL" id="MCP2334296.1"/>
    </source>
</evidence>
<name>A0ABT1JP48_ACTCY</name>
<dbReference type="EMBL" id="AUBJ02000001">
    <property type="protein sequence ID" value="MCP2334296.1"/>
    <property type="molecule type" value="Genomic_DNA"/>
</dbReference>
<evidence type="ECO:0008006" key="3">
    <source>
        <dbReference type="Google" id="ProtNLM"/>
    </source>
</evidence>
<keyword evidence="2" id="KW-1185">Reference proteome</keyword>